<keyword evidence="10" id="KW-1185">Reference proteome</keyword>
<dbReference type="InterPro" id="IPR034732">
    <property type="entry name" value="EPHD"/>
</dbReference>
<dbReference type="SMART" id="SM00249">
    <property type="entry name" value="PHD"/>
    <property type="match status" value="3"/>
</dbReference>
<gene>
    <name evidence="9" type="ORF">RSOLAG1IB_07615</name>
</gene>
<evidence type="ECO:0000256" key="5">
    <source>
        <dbReference type="SAM" id="MobiDB-lite"/>
    </source>
</evidence>
<dbReference type="GO" id="GO:0048189">
    <property type="term" value="C:Lid2 complex"/>
    <property type="evidence" value="ECO:0007669"/>
    <property type="project" value="TreeGrafter"/>
</dbReference>
<feature type="compositionally biased region" description="Basic and acidic residues" evidence="5">
    <location>
        <begin position="558"/>
        <end position="574"/>
    </location>
</feature>
<dbReference type="InterPro" id="IPR001025">
    <property type="entry name" value="BAH_dom"/>
</dbReference>
<feature type="region of interest" description="Disordered" evidence="5">
    <location>
        <begin position="558"/>
        <end position="596"/>
    </location>
</feature>
<evidence type="ECO:0000259" key="8">
    <source>
        <dbReference type="PROSITE" id="PS51805"/>
    </source>
</evidence>
<dbReference type="InterPro" id="IPR019786">
    <property type="entry name" value="Zinc_finger_PHD-type_CS"/>
</dbReference>
<evidence type="ECO:0000256" key="3">
    <source>
        <dbReference type="ARBA" id="ARBA00022833"/>
    </source>
</evidence>
<dbReference type="GO" id="GO:0036205">
    <property type="term" value="P:histone catabolic process"/>
    <property type="evidence" value="ECO:0007669"/>
    <property type="project" value="TreeGrafter"/>
</dbReference>
<evidence type="ECO:0000313" key="10">
    <source>
        <dbReference type="Proteomes" id="UP000059188"/>
    </source>
</evidence>
<accession>A0A0B7FH05</accession>
<dbReference type="SMART" id="SM00439">
    <property type="entry name" value="BAH"/>
    <property type="match status" value="1"/>
</dbReference>
<dbReference type="Pfam" id="PF13831">
    <property type="entry name" value="PHD_2"/>
    <property type="match status" value="1"/>
</dbReference>
<dbReference type="PROSITE" id="PS50016">
    <property type="entry name" value="ZF_PHD_2"/>
    <property type="match status" value="1"/>
</dbReference>
<dbReference type="Gene3D" id="1.10.10.60">
    <property type="entry name" value="Homeodomain-like"/>
    <property type="match status" value="1"/>
</dbReference>
<dbReference type="PANTHER" id="PTHR47672">
    <property type="entry name" value="E3 UBIQUITIN-PROTEIN LIGASE SNT2"/>
    <property type="match status" value="1"/>
</dbReference>
<dbReference type="InterPro" id="IPR029617">
    <property type="entry name" value="Snt2"/>
</dbReference>
<dbReference type="InterPro" id="IPR001965">
    <property type="entry name" value="Znf_PHD"/>
</dbReference>
<evidence type="ECO:0000256" key="2">
    <source>
        <dbReference type="ARBA" id="ARBA00022771"/>
    </source>
</evidence>
<sequence>MVSGGGPSLRISNGETACVNDHVYVSPPWPQRDGIPYNIARIMEFLPDEGATRTRGKGRETLTRVRLAWYYRPSDLNDRPSADPRLLLAAIFSEVQPVSHLRAKCYVRHKDKISDLQAWKRKPDHFYFQRVFDPYIRKEFDVLRSADVTNLPAEIREVLQSRYEFVVAERDVIGDLTDNLRLCETCEKWAPSQDSVRCDTCKCYYHMACVNPPLVAKPAKGYGWTCGACSRHHEEQVGQPGGRHSTPVTKSRTSKAAAKSRSLAGLNTNFSQRDINSEDRYFKMWPFRYFGLYTVAEDTLDPDDLIFPKAATRVGARYQAVVGPWVSSGSRTPQLNQTPDGVPERGGDDTIEMMSIIVSMSEEEQAAFHTFHQNLWAKSAARSGVDFLEESARRYSLQHLNITQKFNSTTRPRKWQAKDNRFWDKDWTQDEVEQFENGIKQHGPEMRAIKEGIKTRSIYEVVRFYGHWKNDRLGEENRHSKTNTLTGKSISLKRSRSPSSDDESSVYGFGGEVPRQVCGACRSKESAVWWKAPRGLPTDVMCDQCGISWRKYGDIRSGRIEEPKKSNGIDKRENTPQPPVKRTKVSISRGPSPPPAPRQHICCCCKKSGPVGRVVQCGQCGVQVHAAVYGVTEEEATAETWLCELCQNEKSQESSLNPNCLLCPRTPNDTLQSKQNALASTILRLSKPTEGRGWVHTLCSVFVPETSFTDATRLRLVEGISSVSDARWASACSICRLEGGAVVSCASGCGTQYHVSCAWTAGHAFGFEIRQSKNTRRDPATIVDFRGEVGVLKALIRCKAHPTGPRPSFEICSLNTNGESALQVYCRTYKQVSISHSYGLLRKAKRLDTLLRAQGFLPPITLSLDNDLDSLSMTSKCRSCSAEDSPCFWSIDGETMVDPEEISDVLCNSCRSRSRAGDLTSAAFSPRDIGDGGVQLQLKAHTHLVEAG</sequence>
<dbReference type="SUPFAM" id="SSF46689">
    <property type="entry name" value="Homeodomain-like"/>
    <property type="match status" value="1"/>
</dbReference>
<dbReference type="InterPro" id="IPR043151">
    <property type="entry name" value="BAH_sf"/>
</dbReference>
<proteinExistence type="predicted"/>
<evidence type="ECO:0000259" key="6">
    <source>
        <dbReference type="PROSITE" id="PS50016"/>
    </source>
</evidence>
<dbReference type="Pfam" id="PF01426">
    <property type="entry name" value="BAH"/>
    <property type="match status" value="1"/>
</dbReference>
<dbReference type="PANTHER" id="PTHR47672:SF1">
    <property type="entry name" value="E3 UBIQUITIN-PROTEIN LIGASE SNT2"/>
    <property type="match status" value="1"/>
</dbReference>
<dbReference type="InterPro" id="IPR011011">
    <property type="entry name" value="Znf_FYVE_PHD"/>
</dbReference>
<dbReference type="Pfam" id="PF13832">
    <property type="entry name" value="zf-HC5HC2H_2"/>
    <property type="match status" value="1"/>
</dbReference>
<dbReference type="Gene3D" id="3.30.40.10">
    <property type="entry name" value="Zinc/RING finger domain, C3HC4 (zinc finger)"/>
    <property type="match status" value="2"/>
</dbReference>
<dbReference type="InterPro" id="IPR019787">
    <property type="entry name" value="Znf_PHD-finger"/>
</dbReference>
<dbReference type="Pfam" id="PF00628">
    <property type="entry name" value="PHD"/>
    <property type="match status" value="1"/>
</dbReference>
<name>A0A0B7FH05_THACB</name>
<evidence type="ECO:0000259" key="7">
    <source>
        <dbReference type="PROSITE" id="PS51038"/>
    </source>
</evidence>
<feature type="domain" description="BAH" evidence="7">
    <location>
        <begin position="15"/>
        <end position="143"/>
    </location>
</feature>
<feature type="region of interest" description="Disordered" evidence="5">
    <location>
        <begin position="234"/>
        <end position="257"/>
    </location>
</feature>
<feature type="domain" description="PHD-type" evidence="6">
    <location>
        <begin position="180"/>
        <end position="232"/>
    </location>
</feature>
<dbReference type="PROSITE" id="PS51038">
    <property type="entry name" value="BAH"/>
    <property type="match status" value="1"/>
</dbReference>
<dbReference type="Proteomes" id="UP000059188">
    <property type="component" value="Unassembled WGS sequence"/>
</dbReference>
<organism evidence="9 10">
    <name type="scientific">Thanatephorus cucumeris (strain AG1-IB / isolate 7/3/14)</name>
    <name type="common">Lettuce bottom rot fungus</name>
    <name type="synonym">Rhizoctonia solani</name>
    <dbReference type="NCBI Taxonomy" id="1108050"/>
    <lineage>
        <taxon>Eukaryota</taxon>
        <taxon>Fungi</taxon>
        <taxon>Dikarya</taxon>
        <taxon>Basidiomycota</taxon>
        <taxon>Agaricomycotina</taxon>
        <taxon>Agaricomycetes</taxon>
        <taxon>Cantharellales</taxon>
        <taxon>Ceratobasidiaceae</taxon>
        <taxon>Rhizoctonia</taxon>
        <taxon>Rhizoctonia solani AG-1</taxon>
    </lineage>
</organism>
<dbReference type="Gene3D" id="2.30.30.490">
    <property type="match status" value="1"/>
</dbReference>
<dbReference type="CDD" id="cd15497">
    <property type="entry name" value="PHD1_Snt2p_like"/>
    <property type="match status" value="1"/>
</dbReference>
<dbReference type="PROSITE" id="PS51805">
    <property type="entry name" value="EPHD"/>
    <property type="match status" value="1"/>
</dbReference>
<dbReference type="SUPFAM" id="SSF57903">
    <property type="entry name" value="FYVE/PHD zinc finger"/>
    <property type="match status" value="2"/>
</dbReference>
<dbReference type="PROSITE" id="PS01359">
    <property type="entry name" value="ZF_PHD_1"/>
    <property type="match status" value="1"/>
</dbReference>
<feature type="region of interest" description="Disordered" evidence="5">
    <location>
        <begin position="478"/>
        <end position="507"/>
    </location>
</feature>
<keyword evidence="3" id="KW-0862">Zinc</keyword>
<evidence type="ECO:0000256" key="4">
    <source>
        <dbReference type="PROSITE-ProRule" id="PRU00146"/>
    </source>
</evidence>
<dbReference type="STRING" id="1108050.A0A0B7FH05"/>
<keyword evidence="1" id="KW-0479">Metal-binding</keyword>
<protein>
    <submittedName>
        <fullName evidence="9">Lid2 complex component snt2</fullName>
    </submittedName>
</protein>
<dbReference type="CDD" id="cd15571">
    <property type="entry name" value="ePHD"/>
    <property type="match status" value="1"/>
</dbReference>
<dbReference type="InterPro" id="IPR013083">
    <property type="entry name" value="Znf_RING/FYVE/PHD"/>
</dbReference>
<reference evidence="9 10" key="1">
    <citation type="submission" date="2014-11" db="EMBL/GenBank/DDBJ databases">
        <authorList>
            <person name="Wibberg Daniel"/>
        </authorList>
    </citation>
    <scope>NUCLEOTIDE SEQUENCE [LARGE SCALE GENOMIC DNA]</scope>
    <source>
        <strain evidence="9">Rhizoctonia solani AG1-IB 7/3/14</strain>
    </source>
</reference>
<dbReference type="GO" id="GO:0003682">
    <property type="term" value="F:chromatin binding"/>
    <property type="evidence" value="ECO:0007669"/>
    <property type="project" value="InterPro"/>
</dbReference>
<dbReference type="GO" id="GO:0004842">
    <property type="term" value="F:ubiquitin-protein transferase activity"/>
    <property type="evidence" value="ECO:0007669"/>
    <property type="project" value="TreeGrafter"/>
</dbReference>
<dbReference type="EMBL" id="LN679120">
    <property type="protein sequence ID" value="CEL56199.1"/>
    <property type="molecule type" value="Genomic_DNA"/>
</dbReference>
<feature type="domain" description="PHD-type" evidence="8">
    <location>
        <begin position="657"/>
        <end position="778"/>
    </location>
</feature>
<dbReference type="AlphaFoldDB" id="A0A0B7FH05"/>
<evidence type="ECO:0000256" key="1">
    <source>
        <dbReference type="ARBA" id="ARBA00022723"/>
    </source>
</evidence>
<dbReference type="OrthoDB" id="336088at2759"/>
<keyword evidence="2 4" id="KW-0863">Zinc-finger</keyword>
<dbReference type="GO" id="GO:0008270">
    <property type="term" value="F:zinc ion binding"/>
    <property type="evidence" value="ECO:0007669"/>
    <property type="project" value="UniProtKB-KW"/>
</dbReference>
<dbReference type="InterPro" id="IPR009057">
    <property type="entry name" value="Homeodomain-like_sf"/>
</dbReference>
<evidence type="ECO:0000313" key="9">
    <source>
        <dbReference type="EMBL" id="CEL56199.1"/>
    </source>
</evidence>